<keyword evidence="2" id="KW-0472">Membrane</keyword>
<proteinExistence type="predicted"/>
<name>L8PDH4_STRVR</name>
<evidence type="ECO:0008006" key="5">
    <source>
        <dbReference type="Google" id="ProtNLM"/>
    </source>
</evidence>
<comment type="caution">
    <text evidence="3">The sequence shown here is derived from an EMBL/GenBank/DDBJ whole genome shotgun (WGS) entry which is preliminary data.</text>
</comment>
<dbReference type="AlphaFoldDB" id="L8PDH4"/>
<evidence type="ECO:0000256" key="1">
    <source>
        <dbReference type="SAM" id="MobiDB-lite"/>
    </source>
</evidence>
<protein>
    <recommendedName>
        <fullName evidence="5">Secreted protein</fullName>
    </recommendedName>
</protein>
<feature type="region of interest" description="Disordered" evidence="1">
    <location>
        <begin position="49"/>
        <end position="74"/>
    </location>
</feature>
<evidence type="ECO:0000313" key="3">
    <source>
        <dbReference type="EMBL" id="ELS55611.1"/>
    </source>
</evidence>
<keyword evidence="2" id="KW-0812">Transmembrane</keyword>
<reference evidence="3 4" key="1">
    <citation type="journal article" date="2013" name="Genome Announc.">
        <title>Draft Genome Sequence of Streptomyces viridochromogenes Strain Tu57, Producer of Avilamycin.</title>
        <authorList>
            <person name="Gruning B.A."/>
            <person name="Erxleben A."/>
            <person name="Hahnlein A."/>
            <person name="Gunther S."/>
        </authorList>
    </citation>
    <scope>NUCLEOTIDE SEQUENCE [LARGE SCALE GENOMIC DNA]</scope>
    <source>
        <strain evidence="3 4">Tue57</strain>
    </source>
</reference>
<evidence type="ECO:0000313" key="4">
    <source>
        <dbReference type="Proteomes" id="UP000011205"/>
    </source>
</evidence>
<dbReference type="EMBL" id="AMLP01000110">
    <property type="protein sequence ID" value="ELS55611.1"/>
    <property type="molecule type" value="Genomic_DNA"/>
</dbReference>
<feature type="transmembrane region" description="Helical" evidence="2">
    <location>
        <begin position="20"/>
        <end position="38"/>
    </location>
</feature>
<keyword evidence="2" id="KW-1133">Transmembrane helix</keyword>
<evidence type="ECO:0000256" key="2">
    <source>
        <dbReference type="SAM" id="Phobius"/>
    </source>
</evidence>
<organism evidence="3 4">
    <name type="scientific">Streptomyces viridochromogenes Tue57</name>
    <dbReference type="NCBI Taxonomy" id="1160705"/>
    <lineage>
        <taxon>Bacteria</taxon>
        <taxon>Bacillati</taxon>
        <taxon>Actinomycetota</taxon>
        <taxon>Actinomycetes</taxon>
        <taxon>Kitasatosporales</taxon>
        <taxon>Streptomycetaceae</taxon>
        <taxon>Streptomyces</taxon>
    </lineage>
</organism>
<dbReference type="PATRIC" id="fig|1160705.3.peg.3408"/>
<accession>L8PDH4</accession>
<gene>
    <name evidence="3" type="ORF">STVIR_3437</name>
</gene>
<sequence length="197" mass="19635">MITTYDTNAEVATVAGSSSGFVVGLTVAALATVGFLAYQASAGVHADLGRPGAGSSPEAGTAGAPHTRQGPAALPVASGAGERVVYSLGADRVWLVGAGDTVKRTFRVTPGSVDPAPGVYSVTSRSNAVTGTDGTPIEHVVRFTDVDGITIGFSAPVGGSAPQPNPAVKTGGIRESRADGNAMWEFATIGRTVAVIP</sequence>
<dbReference type="Proteomes" id="UP000011205">
    <property type="component" value="Unassembled WGS sequence"/>
</dbReference>